<dbReference type="EMBL" id="VYXP01000006">
    <property type="protein sequence ID" value="KAA9130759.1"/>
    <property type="molecule type" value="Genomic_DNA"/>
</dbReference>
<evidence type="ECO:0000256" key="1">
    <source>
        <dbReference type="ARBA" id="ARBA00006739"/>
    </source>
</evidence>
<dbReference type="Proteomes" id="UP000325372">
    <property type="component" value="Unassembled WGS sequence"/>
</dbReference>
<evidence type="ECO:0000313" key="5">
    <source>
        <dbReference type="EMBL" id="KAA9130759.1"/>
    </source>
</evidence>
<dbReference type="RefSeq" id="WP_150864397.1">
    <property type="nucleotide sequence ID" value="NZ_VYXP01000006.1"/>
</dbReference>
<dbReference type="Gene3D" id="3.90.550.10">
    <property type="entry name" value="Spore Coat Polysaccharide Biosynthesis Protein SpsA, Chain A"/>
    <property type="match status" value="1"/>
</dbReference>
<keyword evidence="6" id="KW-1185">Reference proteome</keyword>
<name>A0A5N0TBP0_9GAMM</name>
<protein>
    <submittedName>
        <fullName evidence="5">Glycosyltransferase</fullName>
    </submittedName>
</protein>
<dbReference type="Pfam" id="PF00535">
    <property type="entry name" value="Glycos_transf_2"/>
    <property type="match status" value="1"/>
</dbReference>
<evidence type="ECO:0000313" key="6">
    <source>
        <dbReference type="Proteomes" id="UP000325372"/>
    </source>
</evidence>
<gene>
    <name evidence="5" type="ORF">F3N42_10315</name>
</gene>
<keyword evidence="2" id="KW-0328">Glycosyltransferase</keyword>
<dbReference type="InterPro" id="IPR029044">
    <property type="entry name" value="Nucleotide-diphossugar_trans"/>
</dbReference>
<evidence type="ECO:0000259" key="4">
    <source>
        <dbReference type="Pfam" id="PF00535"/>
    </source>
</evidence>
<proteinExistence type="inferred from homology"/>
<sequence>MIASTGLPTVVLPVHDAIDCLRGCLASIDAHSPEARVVVVDDASADPAVRPLLVDWCAASPGRELVPLDHNLGFVGAANLGAERAGGDDIVLLNSDTLVTPGWLQALARCLASDPAIGSATPWSNNGEIVSIPVFCQANPVPADPARVAAAIAAAGEPVYPKLPTAVGFCMAISRRAIDRLGLFDADTFGRGYGEENDFSLRVTAAGMRNVLCDDAYVAHVGGQSFGAVGLAPGEDSMRRLLGKHPGYLDLVTAWIAADPLAGRRAEVVAALG</sequence>
<reference evidence="5 6" key="1">
    <citation type="submission" date="2019-09" db="EMBL/GenBank/DDBJ databases">
        <title>Wenzhouxiangella sp. Genome sequencing and assembly.</title>
        <authorList>
            <person name="Zhang R."/>
        </authorList>
    </citation>
    <scope>NUCLEOTIDE SEQUENCE [LARGE SCALE GENOMIC DNA]</scope>
    <source>
        <strain evidence="5 6">W260</strain>
    </source>
</reference>
<comment type="similarity">
    <text evidence="1">Belongs to the glycosyltransferase 2 family.</text>
</comment>
<evidence type="ECO:0000256" key="3">
    <source>
        <dbReference type="ARBA" id="ARBA00022679"/>
    </source>
</evidence>
<feature type="domain" description="Glycosyltransferase 2-like" evidence="4">
    <location>
        <begin position="9"/>
        <end position="117"/>
    </location>
</feature>
<accession>A0A5N0TBP0</accession>
<evidence type="ECO:0000256" key="2">
    <source>
        <dbReference type="ARBA" id="ARBA00022676"/>
    </source>
</evidence>
<dbReference type="SUPFAM" id="SSF53448">
    <property type="entry name" value="Nucleotide-diphospho-sugar transferases"/>
    <property type="match status" value="1"/>
</dbReference>
<dbReference type="PANTHER" id="PTHR43179:SF12">
    <property type="entry name" value="GALACTOFURANOSYLTRANSFERASE GLFT2"/>
    <property type="match status" value="1"/>
</dbReference>
<dbReference type="InterPro" id="IPR001173">
    <property type="entry name" value="Glyco_trans_2-like"/>
</dbReference>
<organism evidence="5 6">
    <name type="scientific">Marinihelvus fidelis</name>
    <dbReference type="NCBI Taxonomy" id="2613842"/>
    <lineage>
        <taxon>Bacteria</taxon>
        <taxon>Pseudomonadati</taxon>
        <taxon>Pseudomonadota</taxon>
        <taxon>Gammaproteobacteria</taxon>
        <taxon>Chromatiales</taxon>
        <taxon>Wenzhouxiangellaceae</taxon>
        <taxon>Marinihelvus</taxon>
    </lineage>
</organism>
<keyword evidence="3 5" id="KW-0808">Transferase</keyword>
<dbReference type="GO" id="GO:0016757">
    <property type="term" value="F:glycosyltransferase activity"/>
    <property type="evidence" value="ECO:0007669"/>
    <property type="project" value="UniProtKB-KW"/>
</dbReference>
<dbReference type="AlphaFoldDB" id="A0A5N0TBP0"/>
<comment type="caution">
    <text evidence="5">The sequence shown here is derived from an EMBL/GenBank/DDBJ whole genome shotgun (WGS) entry which is preliminary data.</text>
</comment>
<dbReference type="PANTHER" id="PTHR43179">
    <property type="entry name" value="RHAMNOSYLTRANSFERASE WBBL"/>
    <property type="match status" value="1"/>
</dbReference>